<sequence length="198" mass="22230">MKAEMVSKKLGVIIPVSKEFLRYSVPDFFAEMQPAIAEAFAIKFDQAALFGIGSPFGTGVSVMERIESKGNKIELDSLGGLYDELNAVMALLEEADKDANGFTTTRRFKKKLRGAKDENGLPIFNDPRAVPHLMPWVYQSDMLILSLGSTIKLHCLLVIGPWLDTVSHKEWNTKLVKMLRLKVLLIKMENRLAYLSKI</sequence>
<reference evidence="3 4" key="1">
    <citation type="submission" date="2019-12" db="EMBL/GenBank/DDBJ databases">
        <title>Full genome sequence of a Bacillus safensis strain isolated from commercially available natto in Indonesia.</title>
        <authorList>
            <person name="Yoshida M."/>
            <person name="Uomi M."/>
            <person name="Waturangi D."/>
            <person name="Ekaputri J.J."/>
            <person name="Setiamarga D.H.E."/>
        </authorList>
    </citation>
    <scope>NUCLEOTIDE SEQUENCE [LARGE SCALE GENOMIC DNA]</scope>
    <source>
        <strain evidence="3 4">IDN1</strain>
    </source>
</reference>
<evidence type="ECO:0000259" key="2">
    <source>
        <dbReference type="Pfam" id="PF05065"/>
    </source>
</evidence>
<evidence type="ECO:0000313" key="3">
    <source>
        <dbReference type="EMBL" id="BBP87470.1"/>
    </source>
</evidence>
<comment type="subcellular location">
    <subcellularLocation>
        <location evidence="1">Virion</location>
    </subcellularLocation>
</comment>
<evidence type="ECO:0000256" key="1">
    <source>
        <dbReference type="ARBA" id="ARBA00004328"/>
    </source>
</evidence>
<dbReference type="SUPFAM" id="SSF56563">
    <property type="entry name" value="Major capsid protein gp5"/>
    <property type="match status" value="1"/>
</dbReference>
<dbReference type="InterPro" id="IPR054612">
    <property type="entry name" value="Phage_capsid-like_C"/>
</dbReference>
<name>A0A5S9M1K6_BACIA</name>
<dbReference type="Proteomes" id="UP000464658">
    <property type="component" value="Chromosome"/>
</dbReference>
<dbReference type="NCBIfam" id="TIGR01554">
    <property type="entry name" value="major_cap_HK97"/>
    <property type="match status" value="1"/>
</dbReference>
<protein>
    <recommendedName>
        <fullName evidence="2">Phage capsid-like C-terminal domain-containing protein</fullName>
    </recommendedName>
</protein>
<gene>
    <name evidence="3" type="ORF">BsIDN1_10880</name>
</gene>
<evidence type="ECO:0000313" key="4">
    <source>
        <dbReference type="Proteomes" id="UP000464658"/>
    </source>
</evidence>
<feature type="domain" description="Phage capsid-like C-terminal" evidence="2">
    <location>
        <begin position="3"/>
        <end position="126"/>
    </location>
</feature>
<dbReference type="AlphaFoldDB" id="A0A5S9M1K6"/>
<dbReference type="Pfam" id="PF05065">
    <property type="entry name" value="Phage_capsid"/>
    <property type="match status" value="1"/>
</dbReference>
<proteinExistence type="predicted"/>
<dbReference type="EMBL" id="AP021906">
    <property type="protein sequence ID" value="BBP87470.1"/>
    <property type="molecule type" value="Genomic_DNA"/>
</dbReference>
<dbReference type="InterPro" id="IPR024455">
    <property type="entry name" value="Phage_capsid"/>
</dbReference>
<organism evidence="3 4">
    <name type="scientific">Bacillus safensis</name>
    <dbReference type="NCBI Taxonomy" id="561879"/>
    <lineage>
        <taxon>Bacteria</taxon>
        <taxon>Bacillati</taxon>
        <taxon>Bacillota</taxon>
        <taxon>Bacilli</taxon>
        <taxon>Bacillales</taxon>
        <taxon>Bacillaceae</taxon>
        <taxon>Bacillus</taxon>
    </lineage>
</organism>
<accession>A0A5S9M1K6</accession>